<evidence type="ECO:0000313" key="2">
    <source>
        <dbReference type="EnsemblPlants" id="KQL25820"/>
    </source>
</evidence>
<dbReference type="Gramene" id="KQL25820">
    <property type="protein sequence ID" value="KQL25820"/>
    <property type="gene ID" value="SETIT_031731mg"/>
</dbReference>
<protein>
    <submittedName>
        <fullName evidence="2">Uncharacterized protein</fullName>
    </submittedName>
</protein>
<reference evidence="2" key="2">
    <citation type="submission" date="2018-08" db="UniProtKB">
        <authorList>
            <consortium name="EnsemblPlants"/>
        </authorList>
    </citation>
    <scope>IDENTIFICATION</scope>
    <source>
        <strain evidence="2">Yugu1</strain>
    </source>
</reference>
<organism evidence="2 3">
    <name type="scientific">Setaria italica</name>
    <name type="common">Foxtail millet</name>
    <name type="synonym">Panicum italicum</name>
    <dbReference type="NCBI Taxonomy" id="4555"/>
    <lineage>
        <taxon>Eukaryota</taxon>
        <taxon>Viridiplantae</taxon>
        <taxon>Streptophyta</taxon>
        <taxon>Embryophyta</taxon>
        <taxon>Tracheophyta</taxon>
        <taxon>Spermatophyta</taxon>
        <taxon>Magnoliopsida</taxon>
        <taxon>Liliopsida</taxon>
        <taxon>Poales</taxon>
        <taxon>Poaceae</taxon>
        <taxon>PACMAD clade</taxon>
        <taxon>Panicoideae</taxon>
        <taxon>Panicodae</taxon>
        <taxon>Paniceae</taxon>
        <taxon>Cenchrinae</taxon>
        <taxon>Setaria</taxon>
    </lineage>
</organism>
<reference evidence="3" key="1">
    <citation type="journal article" date="2012" name="Nat. Biotechnol.">
        <title>Reference genome sequence of the model plant Setaria.</title>
        <authorList>
            <person name="Bennetzen J.L."/>
            <person name="Schmutz J."/>
            <person name="Wang H."/>
            <person name="Percifield R."/>
            <person name="Hawkins J."/>
            <person name="Pontaroli A.C."/>
            <person name="Estep M."/>
            <person name="Feng L."/>
            <person name="Vaughn J.N."/>
            <person name="Grimwood J."/>
            <person name="Jenkins J."/>
            <person name="Barry K."/>
            <person name="Lindquist E."/>
            <person name="Hellsten U."/>
            <person name="Deshpande S."/>
            <person name="Wang X."/>
            <person name="Wu X."/>
            <person name="Mitros T."/>
            <person name="Triplett J."/>
            <person name="Yang X."/>
            <person name="Ye C.Y."/>
            <person name="Mauro-Herrera M."/>
            <person name="Wang L."/>
            <person name="Li P."/>
            <person name="Sharma M."/>
            <person name="Sharma R."/>
            <person name="Ronald P.C."/>
            <person name="Panaud O."/>
            <person name="Kellogg E.A."/>
            <person name="Brutnell T.P."/>
            <person name="Doust A.N."/>
            <person name="Tuskan G.A."/>
            <person name="Rokhsar D."/>
            <person name="Devos K.M."/>
        </authorList>
    </citation>
    <scope>NUCLEOTIDE SEQUENCE [LARGE SCALE GENOMIC DNA]</scope>
    <source>
        <strain evidence="3">cv. Yugu1</strain>
    </source>
</reference>
<evidence type="ECO:0000313" key="3">
    <source>
        <dbReference type="Proteomes" id="UP000004995"/>
    </source>
</evidence>
<dbReference type="Proteomes" id="UP000004995">
    <property type="component" value="Unassembled WGS sequence"/>
</dbReference>
<feature type="region of interest" description="Disordered" evidence="1">
    <location>
        <begin position="1"/>
        <end position="56"/>
    </location>
</feature>
<dbReference type="EMBL" id="AGNK02001254">
    <property type="status" value="NOT_ANNOTATED_CDS"/>
    <property type="molecule type" value="Genomic_DNA"/>
</dbReference>
<keyword evidence="3" id="KW-1185">Reference proteome</keyword>
<dbReference type="HOGENOM" id="CLU_2675740_0_0_1"/>
<feature type="compositionally biased region" description="Basic and acidic residues" evidence="1">
    <location>
        <begin position="1"/>
        <end position="10"/>
    </location>
</feature>
<proteinExistence type="predicted"/>
<name>K3ZYP9_SETIT</name>
<accession>K3ZYP9</accession>
<dbReference type="EnsemblPlants" id="KQL25820">
    <property type="protein sequence ID" value="KQL25820"/>
    <property type="gene ID" value="SETIT_031731mg"/>
</dbReference>
<dbReference type="AlphaFoldDB" id="K3ZYP9"/>
<dbReference type="InParanoid" id="K3ZYP9"/>
<sequence>MGKKGRESREMAPLPHPSLLAELPVYSSSGGGGRERRWRGWRCGTGPPESPRSGNAARHLMAYTTCRKTPSDLFD</sequence>
<evidence type="ECO:0000256" key="1">
    <source>
        <dbReference type="SAM" id="MobiDB-lite"/>
    </source>
</evidence>